<comment type="cofactor">
    <cofactor evidence="1">
        <name>a divalent metal cation</name>
        <dbReference type="ChEBI" id="CHEBI:60240"/>
    </cofactor>
</comment>
<evidence type="ECO:0000256" key="2">
    <source>
        <dbReference type="ARBA" id="ARBA00022723"/>
    </source>
</evidence>
<proteinExistence type="predicted"/>
<dbReference type="GO" id="GO:0046872">
    <property type="term" value="F:metal ion binding"/>
    <property type="evidence" value="ECO:0007669"/>
    <property type="project" value="UniProtKB-KW"/>
</dbReference>
<evidence type="ECO:0000259" key="4">
    <source>
        <dbReference type="Pfam" id="PF13359"/>
    </source>
</evidence>
<evidence type="ECO:0000313" key="5">
    <source>
        <dbReference type="EMBL" id="GGJ63108.1"/>
    </source>
</evidence>
<comment type="caution">
    <text evidence="5">The sequence shown here is derived from an EMBL/GenBank/DDBJ whole genome shotgun (WGS) entry which is preliminary data.</text>
</comment>
<reference evidence="5" key="2">
    <citation type="submission" date="2020-09" db="EMBL/GenBank/DDBJ databases">
        <authorList>
            <person name="Sun Q."/>
            <person name="Ohkuma M."/>
        </authorList>
    </citation>
    <scope>NUCLEOTIDE SEQUENCE</scope>
    <source>
        <strain evidence="5">JCM 3086</strain>
    </source>
</reference>
<accession>A0A917UK67</accession>
<organism evidence="5 6">
    <name type="scientific">Streptomyces brasiliensis</name>
    <dbReference type="NCBI Taxonomy" id="1954"/>
    <lineage>
        <taxon>Bacteria</taxon>
        <taxon>Bacillati</taxon>
        <taxon>Actinomycetota</taxon>
        <taxon>Actinomycetes</taxon>
        <taxon>Kitasatosporales</taxon>
        <taxon>Streptomycetaceae</taxon>
        <taxon>Streptomyces</taxon>
    </lineage>
</organism>
<gene>
    <name evidence="5" type="ORF">GCM10010121_087240</name>
</gene>
<protein>
    <recommendedName>
        <fullName evidence="4">DDE Tnp4 domain-containing protein</fullName>
    </recommendedName>
</protein>
<sequence>MVIADGGYRGTELVIPHRRERGQDELPVCKGEHNPSHCKAHSRVEHAFARTKSWKILRDCRLKAMASITPCLASPASTTSPSRDSRPERGRPGPDHSEPVRSLRDSL</sequence>
<dbReference type="Pfam" id="PF13359">
    <property type="entry name" value="DDE_Tnp_4"/>
    <property type="match status" value="1"/>
</dbReference>
<evidence type="ECO:0000256" key="3">
    <source>
        <dbReference type="SAM" id="MobiDB-lite"/>
    </source>
</evidence>
<dbReference type="Proteomes" id="UP000657574">
    <property type="component" value="Unassembled WGS sequence"/>
</dbReference>
<dbReference type="InterPro" id="IPR027806">
    <property type="entry name" value="HARBI1_dom"/>
</dbReference>
<evidence type="ECO:0000313" key="6">
    <source>
        <dbReference type="Proteomes" id="UP000657574"/>
    </source>
</evidence>
<dbReference type="EMBL" id="BMQA01000074">
    <property type="protein sequence ID" value="GGJ63108.1"/>
    <property type="molecule type" value="Genomic_DNA"/>
</dbReference>
<keyword evidence="6" id="KW-1185">Reference proteome</keyword>
<feature type="compositionally biased region" description="Basic and acidic residues" evidence="3">
    <location>
        <begin position="83"/>
        <end position="107"/>
    </location>
</feature>
<dbReference type="AlphaFoldDB" id="A0A917UK67"/>
<feature type="region of interest" description="Disordered" evidence="3">
    <location>
        <begin position="71"/>
        <end position="107"/>
    </location>
</feature>
<keyword evidence="2" id="KW-0479">Metal-binding</keyword>
<feature type="domain" description="DDE Tnp4" evidence="4">
    <location>
        <begin position="2"/>
        <end position="62"/>
    </location>
</feature>
<reference evidence="5" key="1">
    <citation type="journal article" date="2014" name="Int. J. Syst. Evol. Microbiol.">
        <title>Complete genome sequence of Corynebacterium casei LMG S-19264T (=DSM 44701T), isolated from a smear-ripened cheese.</title>
        <authorList>
            <consortium name="US DOE Joint Genome Institute (JGI-PGF)"/>
            <person name="Walter F."/>
            <person name="Albersmeier A."/>
            <person name="Kalinowski J."/>
            <person name="Ruckert C."/>
        </authorList>
    </citation>
    <scope>NUCLEOTIDE SEQUENCE</scope>
    <source>
        <strain evidence="5">JCM 3086</strain>
    </source>
</reference>
<name>A0A917UK67_9ACTN</name>
<evidence type="ECO:0000256" key="1">
    <source>
        <dbReference type="ARBA" id="ARBA00001968"/>
    </source>
</evidence>